<keyword evidence="3" id="KW-1185">Reference proteome</keyword>
<evidence type="ECO:0000313" key="3">
    <source>
        <dbReference type="Proteomes" id="UP000184465"/>
    </source>
</evidence>
<reference evidence="2 3" key="1">
    <citation type="submission" date="2016-11" db="EMBL/GenBank/DDBJ databases">
        <authorList>
            <person name="Jaros S."/>
            <person name="Januszkiewicz K."/>
            <person name="Wedrychowicz H."/>
        </authorList>
    </citation>
    <scope>NUCLEOTIDE SEQUENCE [LARGE SCALE GENOMIC DNA]</scope>
    <source>
        <strain evidence="2 3">DSM 15212</strain>
    </source>
</reference>
<dbReference type="STRING" id="1121301.SAMN02745912_02946"/>
<name>A0A1M6RFU9_PARC5</name>
<dbReference type="InterPro" id="IPR011989">
    <property type="entry name" value="ARM-like"/>
</dbReference>
<evidence type="ECO:0000313" key="2">
    <source>
        <dbReference type="EMBL" id="SHK31339.1"/>
    </source>
</evidence>
<dbReference type="Gene3D" id="1.25.10.10">
    <property type="entry name" value="Leucine-rich Repeat Variant"/>
    <property type="match status" value="1"/>
</dbReference>
<feature type="coiled-coil region" evidence="1">
    <location>
        <begin position="351"/>
        <end position="378"/>
    </location>
</feature>
<proteinExistence type="predicted"/>
<organism evidence="2 3">
    <name type="scientific">Paramaledivibacter caminithermalis (strain DSM 15212 / CIP 107654 / DViRD3)</name>
    <name type="common">Clostridium caminithermale</name>
    <dbReference type="NCBI Taxonomy" id="1121301"/>
    <lineage>
        <taxon>Bacteria</taxon>
        <taxon>Bacillati</taxon>
        <taxon>Bacillota</taxon>
        <taxon>Clostridia</taxon>
        <taxon>Peptostreptococcales</taxon>
        <taxon>Caminicellaceae</taxon>
        <taxon>Paramaledivibacter</taxon>
    </lineage>
</organism>
<dbReference type="Proteomes" id="UP000184465">
    <property type="component" value="Unassembled WGS sequence"/>
</dbReference>
<evidence type="ECO:0008006" key="4">
    <source>
        <dbReference type="Google" id="ProtNLM"/>
    </source>
</evidence>
<dbReference type="OrthoDB" id="9843991at2"/>
<sequence>MKKKIIGAILGVLLITTSTIESITVFSQEQFIEESQQVNMELVPTLECIDKKTHFNQLMKLKNNKDDMDEYLQNLNTKDLLLTIAETAEELEKLNSTSDLSIFNSYTDKFINKLSIDDYTYILNNKEYPLSFKCFMMDFVNYHKEKDKSMKTNIKKYNKNLRKLLKSKDNDSKLQVRSLILIDDYDKNDITMLENILSSDDYTDRVKGYALKALTKIDKDISYKKIKHIIDNSNKYSKFELRIALDLLDEIKNDSQESIDNINEVLKNTKDKETLDDIIWALGKIKHPNSVKTIIENKELFREQLLKLYVNMNYLAIDKMLNIDNDPSTINIALECVEISPFKEFAEKLEILSSKSENKSIKEKANELQKKIDGYNKQRNKHWDYY</sequence>
<keyword evidence="1" id="KW-0175">Coiled coil</keyword>
<evidence type="ECO:0000256" key="1">
    <source>
        <dbReference type="SAM" id="Coils"/>
    </source>
</evidence>
<dbReference type="EMBL" id="FRAG01000046">
    <property type="protein sequence ID" value="SHK31339.1"/>
    <property type="molecule type" value="Genomic_DNA"/>
</dbReference>
<dbReference type="RefSeq" id="WP_073151705.1">
    <property type="nucleotide sequence ID" value="NZ_FRAG01000046.1"/>
</dbReference>
<protein>
    <recommendedName>
        <fullName evidence="4">HEAT repeat-containing protein</fullName>
    </recommendedName>
</protein>
<accession>A0A1M6RFU9</accession>
<gene>
    <name evidence="2" type="ORF">SAMN02745912_02946</name>
</gene>
<dbReference type="AlphaFoldDB" id="A0A1M6RFU9"/>